<organism evidence="1 2">
    <name type="scientific">Seminavis robusta</name>
    <dbReference type="NCBI Taxonomy" id="568900"/>
    <lineage>
        <taxon>Eukaryota</taxon>
        <taxon>Sar</taxon>
        <taxon>Stramenopiles</taxon>
        <taxon>Ochrophyta</taxon>
        <taxon>Bacillariophyta</taxon>
        <taxon>Bacillariophyceae</taxon>
        <taxon>Bacillariophycidae</taxon>
        <taxon>Naviculales</taxon>
        <taxon>Naviculaceae</taxon>
        <taxon>Seminavis</taxon>
    </lineage>
</organism>
<keyword evidence="2" id="KW-1185">Reference proteome</keyword>
<evidence type="ECO:0000313" key="1">
    <source>
        <dbReference type="EMBL" id="CAB9500174.1"/>
    </source>
</evidence>
<comment type="caution">
    <text evidence="1">The sequence shown here is derived from an EMBL/GenBank/DDBJ whole genome shotgun (WGS) entry which is preliminary data.</text>
</comment>
<reference evidence="1" key="1">
    <citation type="submission" date="2020-06" db="EMBL/GenBank/DDBJ databases">
        <authorList>
            <consortium name="Plant Systems Biology data submission"/>
        </authorList>
    </citation>
    <scope>NUCLEOTIDE SEQUENCE</scope>
    <source>
        <strain evidence="1">D6</strain>
    </source>
</reference>
<protein>
    <submittedName>
        <fullName evidence="1">Uncharacterized protein</fullName>
    </submittedName>
</protein>
<evidence type="ECO:0000313" key="2">
    <source>
        <dbReference type="Proteomes" id="UP001153069"/>
    </source>
</evidence>
<proteinExistence type="predicted"/>
<dbReference type="AlphaFoldDB" id="A0A9N8DG86"/>
<gene>
    <name evidence="1" type="ORF">SEMRO_77_G042100.1</name>
</gene>
<sequence length="255" mass="28298">MKLVPLLAIQRGFYEMPKEFRFQAYLDTMLVDLIDIRYPLGNMNPMAKAHVPALLDELLGQNVEEAAQESLDKVLASYPPDLFANLSVGLVMADDAQGGWTDRLDVAFKNAFRNQSLLKRGWIEAILWSSDNDPDQLKSLAQSSVELATHRVAYMLQKGKACITLGDMLDQEAWVYEKGSHHPDTDIKPDQETVQSCLDILKQNQEASIDNDYPTVVASFYGDEAAQARGYPGIGMDLSGLDICRLGLWGCPAAN</sequence>
<dbReference type="EMBL" id="CAICTM010000076">
    <property type="protein sequence ID" value="CAB9500174.1"/>
    <property type="molecule type" value="Genomic_DNA"/>
</dbReference>
<accession>A0A9N8DG86</accession>
<name>A0A9N8DG86_9STRA</name>
<dbReference type="Proteomes" id="UP001153069">
    <property type="component" value="Unassembled WGS sequence"/>
</dbReference>